<dbReference type="Pfam" id="PF00425">
    <property type="entry name" value="Chorismate_bind"/>
    <property type="match status" value="1"/>
</dbReference>
<feature type="domain" description="Chorismate-utilising enzyme C-terminal" evidence="1">
    <location>
        <begin position="136"/>
        <end position="405"/>
    </location>
</feature>
<dbReference type="Gene3D" id="3.30.470.10">
    <property type="match status" value="1"/>
</dbReference>
<dbReference type="InterPro" id="IPR043131">
    <property type="entry name" value="BCAT-like_N"/>
</dbReference>
<dbReference type="InterPro" id="IPR043132">
    <property type="entry name" value="BCAT-like_C"/>
</dbReference>
<keyword evidence="2" id="KW-0413">Isomerase</keyword>
<sequence>MRADERDAVFALLDDCDATAARRSSRLYTGFVRERVCADAAQLEAVCETVAADTLRGLHAVVLADYEFGRHLLGGGHSHRALKETQRGDAALRFLLFDRCEKLSRDDVDAWLVERDGGAAEASVAGTANVRASVDPKQFNDAIDAIHAALRAGDSYQVNYTYRLGFDVFGSPTALYRRLRVRQPVPYGALIALPGDTWVLSCSPELFIEKDGAMLRARPMKGTAPRSADPVADRHAAEFLANDPKNRAENVMIVDLLRNDLSRVAQTGSVHVPALFSVEPYASVWQMTSTVHSTLRAGTTFAEIVRALFPCGSITGAPKHRTMQLIDALESTPRGLYTGAIGWLDAPSTTSGENTCGDFCLSVAIRTLTLSPAARAGELQGKMGVGAGIVLDSVAADEYAECQLKASFLTGAEPGFELFETMYATRDEGVRHLSRHLARLSASAATLGFKLDDENEIHAQIAEKCAALPAQTPHRMRLALSKNGAVQIAAAVLAPLAGETVAVLLGPDHAFPAMQAGDPLLRHKTTRRAEYDRGWREAEAKGAFDTLFFNERGELTEGGRSNVFVKLGGRWWTPPLTSGVLPGIMRSVLLEDLDLHAAERVLTRVDVLNAEALLVCNALRGAVQAHVLG</sequence>
<dbReference type="SUPFAM" id="SSF56322">
    <property type="entry name" value="ADC synthase"/>
    <property type="match status" value="1"/>
</dbReference>
<name>A0ABM8QF11_9BURK</name>
<dbReference type="InterPro" id="IPR036038">
    <property type="entry name" value="Aminotransferase-like"/>
</dbReference>
<dbReference type="RefSeq" id="WP_211609068.1">
    <property type="nucleotide sequence ID" value="NZ_CAJNBK010000001.1"/>
</dbReference>
<keyword evidence="3" id="KW-1185">Reference proteome</keyword>
<dbReference type="InterPro" id="IPR005801">
    <property type="entry name" value="ADC_synthase"/>
</dbReference>
<evidence type="ECO:0000313" key="2">
    <source>
        <dbReference type="EMBL" id="CAE6693659.1"/>
    </source>
</evidence>
<comment type="caution">
    <text evidence="2">The sequence shown here is derived from an EMBL/GenBank/DDBJ whole genome shotgun (WGS) entry which is preliminary data.</text>
</comment>
<gene>
    <name evidence="2" type="primary">menF</name>
    <name evidence="2" type="ORF">R69888_00359</name>
</gene>
<dbReference type="NCBIfam" id="TIGR00553">
    <property type="entry name" value="pabB"/>
    <property type="match status" value="1"/>
</dbReference>
<dbReference type="PANTHER" id="PTHR11236:SF50">
    <property type="entry name" value="AMINODEOXYCHORISMATE SYNTHASE COMPONENT 1"/>
    <property type="match status" value="1"/>
</dbReference>
<dbReference type="Proteomes" id="UP000672526">
    <property type="component" value="Unassembled WGS sequence"/>
</dbReference>
<dbReference type="SUPFAM" id="SSF56752">
    <property type="entry name" value="D-aminoacid aminotransferase-like PLP-dependent enzymes"/>
    <property type="match status" value="1"/>
</dbReference>
<dbReference type="InterPro" id="IPR015890">
    <property type="entry name" value="Chorismate_C"/>
</dbReference>
<dbReference type="EC" id="5.4.4.2" evidence="2"/>
<dbReference type="PANTHER" id="PTHR11236">
    <property type="entry name" value="AMINOBENZOATE/ANTHRANILATE SYNTHASE"/>
    <property type="match status" value="1"/>
</dbReference>
<dbReference type="Gene3D" id="3.60.120.10">
    <property type="entry name" value="Anthranilate synthase"/>
    <property type="match status" value="1"/>
</dbReference>
<organism evidence="2 3">
    <name type="scientific">Paraburkholderia haematera</name>
    <dbReference type="NCBI Taxonomy" id="2793077"/>
    <lineage>
        <taxon>Bacteria</taxon>
        <taxon>Pseudomonadati</taxon>
        <taxon>Pseudomonadota</taxon>
        <taxon>Betaproteobacteria</taxon>
        <taxon>Burkholderiales</taxon>
        <taxon>Burkholderiaceae</taxon>
        <taxon>Paraburkholderia</taxon>
    </lineage>
</organism>
<dbReference type="InterPro" id="IPR001544">
    <property type="entry name" value="Aminotrans_IV"/>
</dbReference>
<dbReference type="InterPro" id="IPR005802">
    <property type="entry name" value="ADC_synth_comp_1"/>
</dbReference>
<dbReference type="Pfam" id="PF01063">
    <property type="entry name" value="Aminotran_4"/>
    <property type="match status" value="1"/>
</dbReference>
<evidence type="ECO:0000259" key="1">
    <source>
        <dbReference type="Pfam" id="PF00425"/>
    </source>
</evidence>
<evidence type="ECO:0000313" key="3">
    <source>
        <dbReference type="Proteomes" id="UP000672526"/>
    </source>
</evidence>
<dbReference type="GO" id="GO:0008909">
    <property type="term" value="F:isochorismate synthase activity"/>
    <property type="evidence" value="ECO:0007669"/>
    <property type="project" value="UniProtKB-EC"/>
</dbReference>
<reference evidence="2 3" key="1">
    <citation type="submission" date="2021-02" db="EMBL/GenBank/DDBJ databases">
        <authorList>
            <person name="Vanwijnsberghe S."/>
        </authorList>
    </citation>
    <scope>NUCLEOTIDE SEQUENCE [LARGE SCALE GENOMIC DNA]</scope>
    <source>
        <strain evidence="2 3">LMG 31837</strain>
    </source>
</reference>
<dbReference type="InterPro" id="IPR019999">
    <property type="entry name" value="Anth_synth_I-like"/>
</dbReference>
<dbReference type="Gene3D" id="3.20.10.10">
    <property type="entry name" value="D-amino Acid Aminotransferase, subunit A, domain 2"/>
    <property type="match status" value="1"/>
</dbReference>
<protein>
    <submittedName>
        <fullName evidence="2">Isochorismate synthase MenF</fullName>
        <ecNumber evidence="2">5.4.4.2</ecNumber>
    </submittedName>
</protein>
<accession>A0ABM8QF11</accession>
<dbReference type="EMBL" id="CAJNBK010000001">
    <property type="protein sequence ID" value="CAE6693659.1"/>
    <property type="molecule type" value="Genomic_DNA"/>
</dbReference>
<proteinExistence type="predicted"/>
<dbReference type="PRINTS" id="PR00095">
    <property type="entry name" value="ANTSNTHASEI"/>
</dbReference>